<evidence type="ECO:0000256" key="2">
    <source>
        <dbReference type="ARBA" id="ARBA00023015"/>
    </source>
</evidence>
<evidence type="ECO:0000256" key="3">
    <source>
        <dbReference type="ARBA" id="ARBA00023125"/>
    </source>
</evidence>
<keyword evidence="7" id="KW-0175">Coiled coil</keyword>
<proteinExistence type="inferred from homology"/>
<dbReference type="GO" id="GO:0043531">
    <property type="term" value="F:ADP binding"/>
    <property type="evidence" value="ECO:0007669"/>
    <property type="project" value="InterPro"/>
</dbReference>
<feature type="DNA-binding region" description="OmpR/PhoB-type" evidence="6">
    <location>
        <begin position="1"/>
        <end position="90"/>
    </location>
</feature>
<evidence type="ECO:0000313" key="10">
    <source>
        <dbReference type="EMBL" id="MBB5480765.1"/>
    </source>
</evidence>
<dbReference type="InterPro" id="IPR027417">
    <property type="entry name" value="P-loop_NTPase"/>
</dbReference>
<evidence type="ECO:0000256" key="8">
    <source>
        <dbReference type="SAM" id="MobiDB-lite"/>
    </source>
</evidence>
<dbReference type="Proteomes" id="UP000586947">
    <property type="component" value="Unassembled WGS sequence"/>
</dbReference>
<name>A0A840VVK6_9ACTN</name>
<keyword evidence="4" id="KW-0804">Transcription</keyword>
<evidence type="ECO:0000313" key="11">
    <source>
        <dbReference type="Proteomes" id="UP000586947"/>
    </source>
</evidence>
<dbReference type="CDD" id="cd15831">
    <property type="entry name" value="BTAD"/>
    <property type="match status" value="1"/>
</dbReference>
<dbReference type="Gene3D" id="1.10.10.10">
    <property type="entry name" value="Winged helix-like DNA-binding domain superfamily/Winged helix DNA-binding domain"/>
    <property type="match status" value="1"/>
</dbReference>
<keyword evidence="11" id="KW-1185">Reference proteome</keyword>
<feature type="domain" description="OmpR/PhoB-type" evidence="9">
    <location>
        <begin position="1"/>
        <end position="90"/>
    </location>
</feature>
<dbReference type="RefSeq" id="WP_184185198.1">
    <property type="nucleotide sequence ID" value="NZ_BMNF01000004.1"/>
</dbReference>
<dbReference type="SUPFAM" id="SSF52540">
    <property type="entry name" value="P-loop containing nucleoside triphosphate hydrolases"/>
    <property type="match status" value="1"/>
</dbReference>
<gene>
    <name evidence="10" type="ORF">HNR20_005270</name>
</gene>
<keyword evidence="3 6" id="KW-0238">DNA-binding</keyword>
<dbReference type="InterPro" id="IPR036388">
    <property type="entry name" value="WH-like_DNA-bd_sf"/>
</dbReference>
<dbReference type="InterPro" id="IPR019734">
    <property type="entry name" value="TPR_rpt"/>
</dbReference>
<dbReference type="PRINTS" id="PR00364">
    <property type="entry name" value="DISEASERSIST"/>
</dbReference>
<dbReference type="SUPFAM" id="SSF46894">
    <property type="entry name" value="C-terminal effector domain of the bipartite response regulators"/>
    <property type="match status" value="1"/>
</dbReference>
<dbReference type="GO" id="GO:0006355">
    <property type="term" value="P:regulation of DNA-templated transcription"/>
    <property type="evidence" value="ECO:0007669"/>
    <property type="project" value="InterPro"/>
</dbReference>
<evidence type="ECO:0000256" key="5">
    <source>
        <dbReference type="PROSITE-ProRule" id="PRU00339"/>
    </source>
</evidence>
<dbReference type="InterPro" id="IPR005158">
    <property type="entry name" value="BTAD"/>
</dbReference>
<keyword evidence="2" id="KW-0805">Transcription regulation</keyword>
<dbReference type="SMART" id="SM00028">
    <property type="entry name" value="TPR"/>
    <property type="match status" value="7"/>
</dbReference>
<dbReference type="SMART" id="SM00862">
    <property type="entry name" value="Trans_reg_C"/>
    <property type="match status" value="1"/>
</dbReference>
<sequence length="939" mass="102616">MRFEVLGPLRVRLDHGQIPLGAAREQRILAALLLDANRVVPMSRLVEAIWDEHPPSSSVKVVRNCVSTLRRQLATAGEIVTDSGGYSLRVPDDEIDLRVFVDRARQGRQLAAVGELTGAVVHLREALALWRGSAFTGVTGRLVEAAAAQLNDQRRSLQEERLSLELTLGGGAELVDEIADLVAAEPLRERAHGQLMLALYRAGRRTEALRTYHQVRELLVGELGIDPGPELIELHRAILNADPRLAPVTAPAATSRPEPSLPGASTPTKPVPAQLPASPYAFTGRIAEVDELCGLLDAATRAGTGMVAVLSGIAGVGKTALAVHFARLVADRFPDGHLHVDLRGFHPTGPPLDPGEAVRGFLDAFEVPAQQLPDGLAAQSALLRTLLAGRRVLLLLDNARDSEHVRPLLPGGPGCLTLITSRSRLTGLVTTEGAHPITLDPLPLDDAHTMLIRRLGARRLTAEPAAVTTITARSAGLPLALAIVASRLVNHPHFALRAIAEELDLAHGGLEGFTGMDAETDVRSVFSWSYRALSSPAARLFRLLSLHPGPDLGAVAAASLAGVPAARVRPLLAELAHAHMVTEHAPGRYAMHDLLRAYAMERTDIEEDCAERLAVTRRMFDHYLGSAHLADLRLHPHRDPIRLPGAVVGVTVAVISDREAAWTWFSQEYPVLFDLLRRAGGDGYDVHAWQLGWAMTTFLDRCGRWHDQAIVQQLALEAARRVRDRDGQARAHRNISIAHLRRGLHGEARDHLWHAVRLYRRLGDQVGQARTLLNLGTVAEHRGKPRLALRYAEQALRLFRAAGHRSGQANALNNAGWYHSQLGDHELALDHCQRALLLQQEAGDRYWQAHTWDSLGSAHHHLGQFAEATECYRQALSLWREVGERYYESATLTHLGDTHLAAGERSAARGVWREALDIIVELGQDTDRIVEKIRTVTSG</sequence>
<evidence type="ECO:0000256" key="6">
    <source>
        <dbReference type="PROSITE-ProRule" id="PRU01091"/>
    </source>
</evidence>
<dbReference type="Pfam" id="PF13424">
    <property type="entry name" value="TPR_12"/>
    <property type="match status" value="1"/>
</dbReference>
<dbReference type="InterPro" id="IPR001867">
    <property type="entry name" value="OmpR/PhoB-type_DNA-bd"/>
</dbReference>
<dbReference type="SUPFAM" id="SSF48452">
    <property type="entry name" value="TPR-like"/>
    <property type="match status" value="2"/>
</dbReference>
<evidence type="ECO:0000259" key="9">
    <source>
        <dbReference type="PROSITE" id="PS51755"/>
    </source>
</evidence>
<dbReference type="InterPro" id="IPR016032">
    <property type="entry name" value="Sig_transdc_resp-reg_C-effctor"/>
</dbReference>
<evidence type="ECO:0000256" key="1">
    <source>
        <dbReference type="ARBA" id="ARBA00005820"/>
    </source>
</evidence>
<dbReference type="Pfam" id="PF03704">
    <property type="entry name" value="BTAD"/>
    <property type="match status" value="1"/>
</dbReference>
<feature type="region of interest" description="Disordered" evidence="8">
    <location>
        <begin position="249"/>
        <end position="272"/>
    </location>
</feature>
<feature type="coiled-coil region" evidence="7">
    <location>
        <begin position="140"/>
        <end position="167"/>
    </location>
</feature>
<keyword evidence="5" id="KW-0802">TPR repeat</keyword>
<dbReference type="GO" id="GO:0000160">
    <property type="term" value="P:phosphorelay signal transduction system"/>
    <property type="evidence" value="ECO:0007669"/>
    <property type="project" value="InterPro"/>
</dbReference>
<dbReference type="PANTHER" id="PTHR35807:SF1">
    <property type="entry name" value="TRANSCRIPTIONAL REGULATOR REDD"/>
    <property type="match status" value="1"/>
</dbReference>
<comment type="caution">
    <text evidence="10">The sequence shown here is derived from an EMBL/GenBank/DDBJ whole genome shotgun (WGS) entry which is preliminary data.</text>
</comment>
<reference evidence="10 11" key="1">
    <citation type="submission" date="2020-08" db="EMBL/GenBank/DDBJ databases">
        <title>Sequencing the genomes of 1000 actinobacteria strains.</title>
        <authorList>
            <person name="Klenk H.-P."/>
        </authorList>
    </citation>
    <scope>NUCLEOTIDE SEQUENCE [LARGE SCALE GENOMIC DNA]</scope>
    <source>
        <strain evidence="10 11">DSM 103125</strain>
    </source>
</reference>
<evidence type="ECO:0000256" key="4">
    <source>
        <dbReference type="ARBA" id="ARBA00023163"/>
    </source>
</evidence>
<comment type="similarity">
    <text evidence="1">Belongs to the AfsR/DnrI/RedD regulatory family.</text>
</comment>
<protein>
    <submittedName>
        <fullName evidence="10">DNA-binding SARP family transcriptional activator/Tfp pilus assembly protein PilF</fullName>
    </submittedName>
</protein>
<evidence type="ECO:0000256" key="7">
    <source>
        <dbReference type="SAM" id="Coils"/>
    </source>
</evidence>
<dbReference type="InterPro" id="IPR051677">
    <property type="entry name" value="AfsR-DnrI-RedD_regulator"/>
</dbReference>
<dbReference type="EMBL" id="JACHDP010000001">
    <property type="protein sequence ID" value="MBB5480765.1"/>
    <property type="molecule type" value="Genomic_DNA"/>
</dbReference>
<dbReference type="PROSITE" id="PS50005">
    <property type="entry name" value="TPR"/>
    <property type="match status" value="1"/>
</dbReference>
<dbReference type="AlphaFoldDB" id="A0A840VVK6"/>
<dbReference type="GO" id="GO:0003677">
    <property type="term" value="F:DNA binding"/>
    <property type="evidence" value="ECO:0007669"/>
    <property type="project" value="UniProtKB-UniRule"/>
</dbReference>
<dbReference type="Gene3D" id="1.25.40.10">
    <property type="entry name" value="Tetratricopeptide repeat domain"/>
    <property type="match status" value="2"/>
</dbReference>
<dbReference type="InterPro" id="IPR011990">
    <property type="entry name" value="TPR-like_helical_dom_sf"/>
</dbReference>
<feature type="repeat" description="TPR" evidence="5">
    <location>
        <begin position="849"/>
        <end position="882"/>
    </location>
</feature>
<dbReference type="Pfam" id="PF00486">
    <property type="entry name" value="Trans_reg_C"/>
    <property type="match status" value="1"/>
</dbReference>
<dbReference type="SMART" id="SM01043">
    <property type="entry name" value="BTAD"/>
    <property type="match status" value="1"/>
</dbReference>
<organism evidence="10 11">
    <name type="scientific">Micromonospora parathelypteridis</name>
    <dbReference type="NCBI Taxonomy" id="1839617"/>
    <lineage>
        <taxon>Bacteria</taxon>
        <taxon>Bacillati</taxon>
        <taxon>Actinomycetota</taxon>
        <taxon>Actinomycetes</taxon>
        <taxon>Micromonosporales</taxon>
        <taxon>Micromonosporaceae</taxon>
        <taxon>Micromonospora</taxon>
    </lineage>
</organism>
<dbReference type="Gene3D" id="3.40.50.300">
    <property type="entry name" value="P-loop containing nucleotide triphosphate hydrolases"/>
    <property type="match status" value="1"/>
</dbReference>
<accession>A0A840VVK6</accession>
<dbReference type="PANTHER" id="PTHR35807">
    <property type="entry name" value="TRANSCRIPTIONAL REGULATOR REDD-RELATED"/>
    <property type="match status" value="1"/>
</dbReference>
<dbReference type="PROSITE" id="PS51755">
    <property type="entry name" value="OMPR_PHOB"/>
    <property type="match status" value="1"/>
</dbReference>